<protein>
    <submittedName>
        <fullName evidence="2">Uncharacterized protein</fullName>
    </submittedName>
</protein>
<dbReference type="Proteomes" id="UP000278756">
    <property type="component" value="Chromosome 1"/>
</dbReference>
<feature type="compositionally biased region" description="Polar residues" evidence="1">
    <location>
        <begin position="155"/>
        <end position="166"/>
    </location>
</feature>
<proteinExistence type="predicted"/>
<gene>
    <name evidence="2" type="ORF">EM6_0486</name>
</gene>
<evidence type="ECO:0000313" key="2">
    <source>
        <dbReference type="EMBL" id="BBF79909.1"/>
    </source>
</evidence>
<reference evidence="3" key="1">
    <citation type="journal article" date="2017" name="Biotechnol. Biofuels">
        <title>Evaluation of environmental bacterial communities as a factor affecting the growth of duckweed Lemna minor.</title>
        <authorList>
            <person name="Ishizawa H."/>
            <person name="Kuroda M."/>
            <person name="Morikawa M."/>
            <person name="Ike M."/>
        </authorList>
    </citation>
    <scope>NUCLEOTIDE SEQUENCE [LARGE SCALE GENOMIC DNA]</scope>
    <source>
        <strain evidence="3">M6</strain>
    </source>
</reference>
<dbReference type="RefSeq" id="WP_126420048.1">
    <property type="nucleotide sequence ID" value="NZ_AP018827.1"/>
</dbReference>
<organism evidence="2 3">
    <name type="scientific">Asticcacaulis excentricus</name>
    <dbReference type="NCBI Taxonomy" id="78587"/>
    <lineage>
        <taxon>Bacteria</taxon>
        <taxon>Pseudomonadati</taxon>
        <taxon>Pseudomonadota</taxon>
        <taxon>Alphaproteobacteria</taxon>
        <taxon>Caulobacterales</taxon>
        <taxon>Caulobacteraceae</taxon>
        <taxon>Asticcacaulis</taxon>
    </lineage>
</organism>
<evidence type="ECO:0000256" key="1">
    <source>
        <dbReference type="SAM" id="MobiDB-lite"/>
    </source>
</evidence>
<evidence type="ECO:0000313" key="3">
    <source>
        <dbReference type="Proteomes" id="UP000278756"/>
    </source>
</evidence>
<reference evidence="3" key="2">
    <citation type="journal article" date="2017" name="Plant Physiol. Biochem.">
        <title>Differential oxidative and antioxidative response of duckweed Lemna minor toward plant growth promoting/inhibiting bacteria.</title>
        <authorList>
            <person name="Ishizawa H."/>
            <person name="Kuroda M."/>
            <person name="Morikawa M."/>
            <person name="Ike M."/>
        </authorList>
    </citation>
    <scope>NUCLEOTIDE SEQUENCE [LARGE SCALE GENOMIC DNA]</scope>
    <source>
        <strain evidence="3">M6</strain>
    </source>
</reference>
<dbReference type="EMBL" id="AP018827">
    <property type="protein sequence ID" value="BBF79909.1"/>
    <property type="molecule type" value="Genomic_DNA"/>
</dbReference>
<name>A0A3G9G6P4_9CAUL</name>
<feature type="region of interest" description="Disordered" evidence="1">
    <location>
        <begin position="154"/>
        <end position="198"/>
    </location>
</feature>
<dbReference type="AlphaFoldDB" id="A0A3G9G6P4"/>
<sequence>MESLFPMGLVPPSGSAEKKRGRPKGARNKAGGDLAKWFASQTGTTPGQQLIELVAVTPRDIRLAKAWAKDSKNQVFSAVGADPRAFAPRVLAMIYKADQFAKVHRCTLGEAWSMIFRGIDMLLPYCHQKQGSAEAEKPDLRPVLFVDGGALGQHGNPSQSLDNQQDLLFGPMPVTDGGSQIPPETVARQGFAASGEQD</sequence>
<feature type="region of interest" description="Disordered" evidence="1">
    <location>
        <begin position="1"/>
        <end position="30"/>
    </location>
</feature>
<accession>A0A3G9G6P4</accession>